<dbReference type="OrthoDB" id="6846267at2759"/>
<proteinExistence type="predicted"/>
<accession>A0A9P6KW15</accession>
<dbReference type="InterPro" id="IPR050309">
    <property type="entry name" value="Type-B_Carboxylest/Lipase"/>
</dbReference>
<protein>
    <submittedName>
        <fullName evidence="2">Para-nitrobenzyl esterase</fullName>
    </submittedName>
</protein>
<dbReference type="InterPro" id="IPR002018">
    <property type="entry name" value="CarbesteraseB"/>
</dbReference>
<feature type="domain" description="Carboxylesterase type B" evidence="1">
    <location>
        <begin position="4"/>
        <end position="334"/>
    </location>
</feature>
<dbReference type="Pfam" id="PF00135">
    <property type="entry name" value="COesterase"/>
    <property type="match status" value="1"/>
</dbReference>
<dbReference type="EMBL" id="WJXW01000002">
    <property type="protein sequence ID" value="KAF9740454.1"/>
    <property type="molecule type" value="Genomic_DNA"/>
</dbReference>
<dbReference type="SUPFAM" id="SSF53474">
    <property type="entry name" value="alpha/beta-Hydrolases"/>
    <property type="match status" value="1"/>
</dbReference>
<evidence type="ECO:0000313" key="3">
    <source>
        <dbReference type="Proteomes" id="UP000756921"/>
    </source>
</evidence>
<dbReference type="Gene3D" id="3.40.50.1820">
    <property type="entry name" value="alpha/beta hydrolase"/>
    <property type="match status" value="1"/>
</dbReference>
<evidence type="ECO:0000259" key="1">
    <source>
        <dbReference type="Pfam" id="PF00135"/>
    </source>
</evidence>
<gene>
    <name evidence="2" type="ORF">PMIN01_03089</name>
</gene>
<sequence>MNFLNLNITVPQNVLECPSVELLPVLFFIHGRAFIGGSQSVQVTGPIARKQPIVVVSCNYRVRPLGFLASKELAAFNRAHDEPVGDYELHDQRQALVWCNKFIAGFVGEPDNVTIQGTSAGGSSAHYLSIFPMRKFRSAFLASGTLTGIGPMSLEYQQRNYDKYISRHAGASTALDGNTVALLQSIAVNEMVKPVSDGISHSLIDGEWIPGATMEKVCNLFKDGFVPDLMVGACDFEVDLAQLLLMEDMISKKPASDAKMREKIYDLASSNGMIVAPRKFPDAYSNITDLDDITSSLEQRSSAMQAWADILADIAFRFPGLHVAAHHAANILVYEIRCKTHIPYGAGRSAAPIMLSMICSSLM</sequence>
<name>A0A9P6KW15_9PLEO</name>
<dbReference type="InterPro" id="IPR029058">
    <property type="entry name" value="AB_hydrolase_fold"/>
</dbReference>
<keyword evidence="3" id="KW-1185">Reference proteome</keyword>
<dbReference type="AlphaFoldDB" id="A0A9P6KW15"/>
<dbReference type="Proteomes" id="UP000756921">
    <property type="component" value="Unassembled WGS sequence"/>
</dbReference>
<evidence type="ECO:0000313" key="2">
    <source>
        <dbReference type="EMBL" id="KAF9740454.1"/>
    </source>
</evidence>
<reference evidence="2" key="1">
    <citation type="journal article" date="2020" name="Mol. Plant Microbe Interact.">
        <title>Genome Sequence of the Biocontrol Agent Coniothyrium minitans strain Conio (IMI 134523).</title>
        <authorList>
            <person name="Patel D."/>
            <person name="Shittu T.A."/>
            <person name="Baroncelli R."/>
            <person name="Muthumeenakshi S."/>
            <person name="Osborne T.H."/>
            <person name="Janganan T.K."/>
            <person name="Sreenivasaprasad S."/>
        </authorList>
    </citation>
    <scope>NUCLEOTIDE SEQUENCE</scope>
    <source>
        <strain evidence="2">Conio</strain>
    </source>
</reference>
<comment type="caution">
    <text evidence="2">The sequence shown here is derived from an EMBL/GenBank/DDBJ whole genome shotgun (WGS) entry which is preliminary data.</text>
</comment>
<dbReference type="PANTHER" id="PTHR11559">
    <property type="entry name" value="CARBOXYLESTERASE"/>
    <property type="match status" value="1"/>
</dbReference>
<organism evidence="2 3">
    <name type="scientific">Paraphaeosphaeria minitans</name>
    <dbReference type="NCBI Taxonomy" id="565426"/>
    <lineage>
        <taxon>Eukaryota</taxon>
        <taxon>Fungi</taxon>
        <taxon>Dikarya</taxon>
        <taxon>Ascomycota</taxon>
        <taxon>Pezizomycotina</taxon>
        <taxon>Dothideomycetes</taxon>
        <taxon>Pleosporomycetidae</taxon>
        <taxon>Pleosporales</taxon>
        <taxon>Massarineae</taxon>
        <taxon>Didymosphaeriaceae</taxon>
        <taxon>Paraphaeosphaeria</taxon>
    </lineage>
</organism>